<dbReference type="Proteomes" id="UP000077684">
    <property type="component" value="Unassembled WGS sequence"/>
</dbReference>
<evidence type="ECO:0000313" key="3">
    <source>
        <dbReference type="Proteomes" id="UP000077684"/>
    </source>
</evidence>
<protein>
    <submittedName>
        <fullName evidence="2">Uncharacterized protein</fullName>
    </submittedName>
</protein>
<feature type="compositionally biased region" description="Basic residues" evidence="1">
    <location>
        <begin position="218"/>
        <end position="228"/>
    </location>
</feature>
<feature type="compositionally biased region" description="Low complexity" evidence="1">
    <location>
        <begin position="291"/>
        <end position="301"/>
    </location>
</feature>
<evidence type="ECO:0000256" key="1">
    <source>
        <dbReference type="SAM" id="MobiDB-lite"/>
    </source>
</evidence>
<dbReference type="AlphaFoldDB" id="A0A8X7MVK7"/>
<gene>
    <name evidence="2" type="ORF">A4X06_0g3276</name>
</gene>
<feature type="compositionally biased region" description="Basic and acidic residues" evidence="1">
    <location>
        <begin position="171"/>
        <end position="189"/>
    </location>
</feature>
<feature type="region of interest" description="Disordered" evidence="1">
    <location>
        <begin position="25"/>
        <end position="487"/>
    </location>
</feature>
<name>A0A8X7MVK7_9BASI</name>
<comment type="caution">
    <text evidence="2">The sequence shown here is derived from an EMBL/GenBank/DDBJ whole genome shotgun (WGS) entry which is preliminary data.</text>
</comment>
<accession>A0A8X7MVK7</accession>
<keyword evidence="3" id="KW-1185">Reference proteome</keyword>
<reference evidence="2" key="2">
    <citation type="journal article" date="2019" name="IMA Fungus">
        <title>Genome sequencing and comparison of five Tilletia species to identify candidate genes for the detection of regulated species infecting wheat.</title>
        <authorList>
            <person name="Nguyen H.D.T."/>
            <person name="Sultana T."/>
            <person name="Kesanakurti P."/>
            <person name="Hambleton S."/>
        </authorList>
    </citation>
    <scope>NUCLEOTIDE SEQUENCE</scope>
    <source>
        <strain evidence="2">DAOMC 236426</strain>
    </source>
</reference>
<organism evidence="2 3">
    <name type="scientific">Tilletia controversa</name>
    <name type="common">dwarf bunt fungus</name>
    <dbReference type="NCBI Taxonomy" id="13291"/>
    <lineage>
        <taxon>Eukaryota</taxon>
        <taxon>Fungi</taxon>
        <taxon>Dikarya</taxon>
        <taxon>Basidiomycota</taxon>
        <taxon>Ustilaginomycotina</taxon>
        <taxon>Exobasidiomycetes</taxon>
        <taxon>Tilletiales</taxon>
        <taxon>Tilletiaceae</taxon>
        <taxon>Tilletia</taxon>
    </lineage>
</organism>
<evidence type="ECO:0000313" key="2">
    <source>
        <dbReference type="EMBL" id="KAE8249343.1"/>
    </source>
</evidence>
<proteinExistence type="predicted"/>
<feature type="compositionally biased region" description="Polar residues" evidence="1">
    <location>
        <begin position="50"/>
        <end position="95"/>
    </location>
</feature>
<feature type="compositionally biased region" description="Acidic residues" evidence="1">
    <location>
        <begin position="453"/>
        <end position="462"/>
    </location>
</feature>
<dbReference type="EMBL" id="LWDE02000289">
    <property type="protein sequence ID" value="KAE8249343.1"/>
    <property type="molecule type" value="Genomic_DNA"/>
</dbReference>
<feature type="compositionally biased region" description="Basic and acidic residues" evidence="1">
    <location>
        <begin position="244"/>
        <end position="263"/>
    </location>
</feature>
<reference evidence="2" key="1">
    <citation type="submission" date="2016-04" db="EMBL/GenBank/DDBJ databases">
        <authorList>
            <person name="Nguyen H.D."/>
            <person name="Samba Siva P."/>
            <person name="Cullis J."/>
            <person name="Levesque C.A."/>
            <person name="Hambleton S."/>
        </authorList>
    </citation>
    <scope>NUCLEOTIDE SEQUENCE</scope>
    <source>
        <strain evidence="2">DAOMC 236426</strain>
    </source>
</reference>
<sequence>MSQARRMLIPLDVETEAQVPQLEPQAAPLAGPSNVAFSPHTPLPALAMPHSSNDVTNAPQTRSDAPDSSATIIRQQSGSNPPSSGFGHFTSSAMRSRSGIEVPVIEIPSVPTPRASGSHLNRSATRAEGAYDEDDDEERVQAPQRKRSNARSRSGPMPILDIDEDDMPPEILKDAGEKKGDQRDERQEAETEAEQQPKPDVIVISDSDGDYDEAASSKKAKAAKRKKAPAKEPIKAQLAKKKKLDQAEALRDEEERPKADTAKKGSGSAAKKGRKPKAQAAPAKSPEPEAQPEAESAQSAKDSVAEPRPEMEAEAEAEADGLAQAGVQPAFKANEPDRSAETAAKQAEPEPLTERRNKTGKSKTTSHSAPREQTDSKPSSSFWGKPLSRILGAGATKRPGLSRKNQIPALHTTRRSPPPPKPKLEKKVKKTRSEWSDDGSAAEEEDRRKRELGEDDDDDDGGDQGLGGGAEDGGEARPGFEEEIEAY</sequence>